<feature type="domain" description="ABC transporter" evidence="5">
    <location>
        <begin position="5"/>
        <end position="245"/>
    </location>
</feature>
<reference evidence="6 7" key="1">
    <citation type="submission" date="2018-09" db="EMBL/GenBank/DDBJ databases">
        <title>Glutamicibacter mishrai S5-52T (LMG 29155T = KCTC 39846T).</title>
        <authorList>
            <person name="Das S.K."/>
        </authorList>
    </citation>
    <scope>NUCLEOTIDE SEQUENCE [LARGE SCALE GENOMIC DNA]</scope>
    <source>
        <strain evidence="6 7">S5-52</strain>
    </source>
</reference>
<keyword evidence="2" id="KW-0547">Nucleotide-binding</keyword>
<evidence type="ECO:0000256" key="4">
    <source>
        <dbReference type="SAM" id="MobiDB-lite"/>
    </source>
</evidence>
<gene>
    <name evidence="6" type="ORF">D3791_13210</name>
</gene>
<dbReference type="PROSITE" id="PS50893">
    <property type="entry name" value="ABC_TRANSPORTER_2"/>
    <property type="match status" value="1"/>
</dbReference>
<accession>A0A6H0SLE4</accession>
<feature type="region of interest" description="Disordered" evidence="4">
    <location>
        <begin position="263"/>
        <end position="282"/>
    </location>
</feature>
<dbReference type="InterPro" id="IPR003439">
    <property type="entry name" value="ABC_transporter-like_ATP-bd"/>
</dbReference>
<sequence length="282" mass="31029">MMSTIEIKNLSKTFQRTGASEQSAVTALESLDLWIQDGEFFTLVGPSGCGKSTLLDILAGLSSPSRGEVLVDGAPISGPSLERSVVFQQYALFPWLTAAANVQVGLESQARHGQGLNKAERRVRAHEYLSLVGLEGVEAKYPHELSGGMRQRVAIARALAHEPKVLLMDEPFAALDAQTREQLQDLLLDIWKRTKTTIVFITHGIEEAVYLGQKVAVMSSKPGKIKEIVDIDLEDRLSVDDIRSTRRFGEYRHHIWTLLHNSNQQETDTPTGKTLVTSGAPA</sequence>
<dbReference type="GO" id="GO:0005524">
    <property type="term" value="F:ATP binding"/>
    <property type="evidence" value="ECO:0007669"/>
    <property type="project" value="UniProtKB-KW"/>
</dbReference>
<dbReference type="PANTHER" id="PTHR42788">
    <property type="entry name" value="TAURINE IMPORT ATP-BINDING PROTEIN-RELATED"/>
    <property type="match status" value="1"/>
</dbReference>
<protein>
    <submittedName>
        <fullName evidence="6">ABC transporter ATP-binding protein</fullName>
    </submittedName>
</protein>
<organism evidence="6 7">
    <name type="scientific">Glutamicibacter mishrai</name>
    <dbReference type="NCBI Taxonomy" id="1775880"/>
    <lineage>
        <taxon>Bacteria</taxon>
        <taxon>Bacillati</taxon>
        <taxon>Actinomycetota</taxon>
        <taxon>Actinomycetes</taxon>
        <taxon>Micrococcales</taxon>
        <taxon>Micrococcaceae</taxon>
        <taxon>Glutamicibacter</taxon>
    </lineage>
</organism>
<dbReference type="InterPro" id="IPR027417">
    <property type="entry name" value="P-loop_NTPase"/>
</dbReference>
<evidence type="ECO:0000256" key="2">
    <source>
        <dbReference type="ARBA" id="ARBA00022741"/>
    </source>
</evidence>
<dbReference type="Gene3D" id="3.40.50.300">
    <property type="entry name" value="P-loop containing nucleotide triphosphate hydrolases"/>
    <property type="match status" value="1"/>
</dbReference>
<dbReference type="InterPro" id="IPR050166">
    <property type="entry name" value="ABC_transporter_ATP-bind"/>
</dbReference>
<evidence type="ECO:0000256" key="1">
    <source>
        <dbReference type="ARBA" id="ARBA00022448"/>
    </source>
</evidence>
<evidence type="ECO:0000313" key="6">
    <source>
        <dbReference type="EMBL" id="QIV87980.1"/>
    </source>
</evidence>
<dbReference type="Proteomes" id="UP000502331">
    <property type="component" value="Chromosome"/>
</dbReference>
<dbReference type="InterPro" id="IPR003593">
    <property type="entry name" value="AAA+_ATPase"/>
</dbReference>
<evidence type="ECO:0000313" key="7">
    <source>
        <dbReference type="Proteomes" id="UP000502331"/>
    </source>
</evidence>
<proteinExistence type="predicted"/>
<dbReference type="EMBL" id="CP032549">
    <property type="protein sequence ID" value="QIV87980.1"/>
    <property type="molecule type" value="Genomic_DNA"/>
</dbReference>
<dbReference type="InterPro" id="IPR017871">
    <property type="entry name" value="ABC_transporter-like_CS"/>
</dbReference>
<keyword evidence="7" id="KW-1185">Reference proteome</keyword>
<keyword evidence="3 6" id="KW-0067">ATP-binding</keyword>
<dbReference type="AlphaFoldDB" id="A0A6H0SLE4"/>
<dbReference type="PANTHER" id="PTHR42788:SF13">
    <property type="entry name" value="ALIPHATIC SULFONATES IMPORT ATP-BINDING PROTEIN SSUB"/>
    <property type="match status" value="1"/>
</dbReference>
<name>A0A6H0SLE4_9MICC</name>
<dbReference type="SUPFAM" id="SSF52540">
    <property type="entry name" value="P-loop containing nucleoside triphosphate hydrolases"/>
    <property type="match status" value="1"/>
</dbReference>
<keyword evidence="1" id="KW-0813">Transport</keyword>
<dbReference type="Pfam" id="PF00005">
    <property type="entry name" value="ABC_tran"/>
    <property type="match status" value="1"/>
</dbReference>
<dbReference type="RefSeq" id="WP_216847387.1">
    <property type="nucleotide sequence ID" value="NZ_CP032549.1"/>
</dbReference>
<dbReference type="SMART" id="SM00382">
    <property type="entry name" value="AAA"/>
    <property type="match status" value="1"/>
</dbReference>
<dbReference type="CDD" id="cd03293">
    <property type="entry name" value="ABC_NrtD_SsuB_transporters"/>
    <property type="match status" value="1"/>
</dbReference>
<dbReference type="PROSITE" id="PS00211">
    <property type="entry name" value="ABC_TRANSPORTER_1"/>
    <property type="match status" value="1"/>
</dbReference>
<evidence type="ECO:0000259" key="5">
    <source>
        <dbReference type="PROSITE" id="PS50893"/>
    </source>
</evidence>
<evidence type="ECO:0000256" key="3">
    <source>
        <dbReference type="ARBA" id="ARBA00022840"/>
    </source>
</evidence>
<dbReference type="GO" id="GO:0016887">
    <property type="term" value="F:ATP hydrolysis activity"/>
    <property type="evidence" value="ECO:0007669"/>
    <property type="project" value="InterPro"/>
</dbReference>